<dbReference type="GO" id="GO:0045944">
    <property type="term" value="P:positive regulation of transcription by RNA polymerase II"/>
    <property type="evidence" value="ECO:0007669"/>
    <property type="project" value="InterPro"/>
</dbReference>
<gene>
    <name evidence="8" type="ORF">Tsubulata_048998</name>
</gene>
<dbReference type="PANTHER" id="PTHR48019">
    <property type="entry name" value="SERUM RESPONSE FACTOR HOMOLOG"/>
    <property type="match status" value="1"/>
</dbReference>
<feature type="domain" description="MADS-box" evidence="7">
    <location>
        <begin position="1"/>
        <end position="53"/>
    </location>
</feature>
<keyword evidence="4" id="KW-0804">Transcription</keyword>
<evidence type="ECO:0000256" key="1">
    <source>
        <dbReference type="ARBA" id="ARBA00004123"/>
    </source>
</evidence>
<accession>A0A9Q0FMK5</accession>
<dbReference type="Proteomes" id="UP001141552">
    <property type="component" value="Unassembled WGS sequence"/>
</dbReference>
<dbReference type="GO" id="GO:0005634">
    <property type="term" value="C:nucleus"/>
    <property type="evidence" value="ECO:0007669"/>
    <property type="project" value="UniProtKB-SubCell"/>
</dbReference>
<dbReference type="PRINTS" id="PR00404">
    <property type="entry name" value="MADSDOMAIN"/>
</dbReference>
<keyword evidence="5" id="KW-0539">Nucleus</keyword>
<dbReference type="GO" id="GO:0000981">
    <property type="term" value="F:DNA-binding transcription factor activity, RNA polymerase II-specific"/>
    <property type="evidence" value="ECO:0007669"/>
    <property type="project" value="InterPro"/>
</dbReference>
<dbReference type="InterPro" id="IPR036879">
    <property type="entry name" value="TF_MADSbox_sf"/>
</dbReference>
<dbReference type="Gene3D" id="3.40.1810.10">
    <property type="entry name" value="Transcription factor, MADS-box"/>
    <property type="match status" value="1"/>
</dbReference>
<dbReference type="CDD" id="cd00266">
    <property type="entry name" value="MADS_SRF_like"/>
    <property type="match status" value="1"/>
</dbReference>
<evidence type="ECO:0000256" key="6">
    <source>
        <dbReference type="SAM" id="MobiDB-lite"/>
    </source>
</evidence>
<evidence type="ECO:0000259" key="7">
    <source>
        <dbReference type="PROSITE" id="PS50066"/>
    </source>
</evidence>
<reference evidence="8" key="2">
    <citation type="journal article" date="2023" name="Plants (Basel)">
        <title>Annotation of the Turnera subulata (Passifloraceae) Draft Genome Reveals the S-Locus Evolved after the Divergence of Turneroideae from Passifloroideae in a Stepwise Manner.</title>
        <authorList>
            <person name="Henning P.M."/>
            <person name="Roalson E.H."/>
            <person name="Mir W."/>
            <person name="McCubbin A.G."/>
            <person name="Shore J.S."/>
        </authorList>
    </citation>
    <scope>NUCLEOTIDE SEQUENCE</scope>
    <source>
        <strain evidence="8">F60SS</strain>
    </source>
</reference>
<dbReference type="OrthoDB" id="779403at2759"/>
<feature type="region of interest" description="Disordered" evidence="6">
    <location>
        <begin position="155"/>
        <end position="216"/>
    </location>
</feature>
<feature type="compositionally biased region" description="Low complexity" evidence="6">
    <location>
        <begin position="188"/>
        <end position="216"/>
    </location>
</feature>
<dbReference type="SMART" id="SM00432">
    <property type="entry name" value="MADS"/>
    <property type="match status" value="1"/>
</dbReference>
<reference evidence="8" key="1">
    <citation type="submission" date="2022-02" db="EMBL/GenBank/DDBJ databases">
        <authorList>
            <person name="Henning P.M."/>
            <person name="McCubbin A.G."/>
            <person name="Shore J.S."/>
        </authorList>
    </citation>
    <scope>NUCLEOTIDE SEQUENCE</scope>
    <source>
        <strain evidence="8">F60SS</strain>
        <tissue evidence="8">Leaves</tissue>
    </source>
</reference>
<dbReference type="GO" id="GO:0046983">
    <property type="term" value="F:protein dimerization activity"/>
    <property type="evidence" value="ECO:0007669"/>
    <property type="project" value="InterPro"/>
</dbReference>
<evidence type="ECO:0000256" key="2">
    <source>
        <dbReference type="ARBA" id="ARBA00023015"/>
    </source>
</evidence>
<evidence type="ECO:0000256" key="3">
    <source>
        <dbReference type="ARBA" id="ARBA00023125"/>
    </source>
</evidence>
<dbReference type="SUPFAM" id="SSF55455">
    <property type="entry name" value="SRF-like"/>
    <property type="match status" value="1"/>
</dbReference>
<sequence length="292" mass="32689">MTRSKVKLAFITNEAKRKATYKKRKKGLLKKVSELSTLCGIDCAAIIFGPDNESRPEVWPSPVGVQSVLSRFRQVPQMDQGKKMVDLEGFLCQRIDKASQQLKRQRKDNRETEVTEAMFQALVGELNLQNLTLVDLSDLGWVIGENIKDIERKSEEVKNIGGDGSPPTQELPLPIPTPGVVQHEEPPMEQQPQQEEPLVEQQPQQEEPPMEQQPQQEEAFEVNVVENMQRENWIMDFMSPLPPPPPPAPADAAADQDQTMMGFGGDDVILPFQDNNNNPNANALWSPGGAFL</sequence>
<dbReference type="AlphaFoldDB" id="A0A9Q0FMK5"/>
<organism evidence="8 9">
    <name type="scientific">Turnera subulata</name>
    <dbReference type="NCBI Taxonomy" id="218843"/>
    <lineage>
        <taxon>Eukaryota</taxon>
        <taxon>Viridiplantae</taxon>
        <taxon>Streptophyta</taxon>
        <taxon>Embryophyta</taxon>
        <taxon>Tracheophyta</taxon>
        <taxon>Spermatophyta</taxon>
        <taxon>Magnoliopsida</taxon>
        <taxon>eudicotyledons</taxon>
        <taxon>Gunneridae</taxon>
        <taxon>Pentapetalae</taxon>
        <taxon>rosids</taxon>
        <taxon>fabids</taxon>
        <taxon>Malpighiales</taxon>
        <taxon>Passifloraceae</taxon>
        <taxon>Turnera</taxon>
    </lineage>
</organism>
<keyword evidence="2" id="KW-0805">Transcription regulation</keyword>
<dbReference type="InterPro" id="IPR033897">
    <property type="entry name" value="SRF-like_MADS-box"/>
</dbReference>
<dbReference type="EMBL" id="JAKUCV010004771">
    <property type="protein sequence ID" value="KAJ4834143.1"/>
    <property type="molecule type" value="Genomic_DNA"/>
</dbReference>
<dbReference type="InterPro" id="IPR002100">
    <property type="entry name" value="TF_MADSbox"/>
</dbReference>
<evidence type="ECO:0000256" key="5">
    <source>
        <dbReference type="ARBA" id="ARBA00023242"/>
    </source>
</evidence>
<dbReference type="Pfam" id="PF00319">
    <property type="entry name" value="SRF-TF"/>
    <property type="match status" value="1"/>
</dbReference>
<keyword evidence="9" id="KW-1185">Reference proteome</keyword>
<dbReference type="PROSITE" id="PS50066">
    <property type="entry name" value="MADS_BOX_2"/>
    <property type="match status" value="1"/>
</dbReference>
<evidence type="ECO:0000313" key="8">
    <source>
        <dbReference type="EMBL" id="KAJ4834143.1"/>
    </source>
</evidence>
<comment type="subcellular location">
    <subcellularLocation>
        <location evidence="1">Nucleus</location>
    </subcellularLocation>
</comment>
<dbReference type="FunFam" id="3.40.1810.10:FF:000018">
    <property type="entry name" value="agamous-like MADS-box protein AGL80"/>
    <property type="match status" value="1"/>
</dbReference>
<keyword evidence="3" id="KW-0238">DNA-binding</keyword>
<evidence type="ECO:0000313" key="9">
    <source>
        <dbReference type="Proteomes" id="UP001141552"/>
    </source>
</evidence>
<comment type="caution">
    <text evidence="8">The sequence shown here is derived from an EMBL/GenBank/DDBJ whole genome shotgun (WGS) entry which is preliminary data.</text>
</comment>
<protein>
    <recommendedName>
        <fullName evidence="7">MADS-box domain-containing protein</fullName>
    </recommendedName>
</protein>
<dbReference type="GO" id="GO:0000987">
    <property type="term" value="F:cis-regulatory region sequence-specific DNA binding"/>
    <property type="evidence" value="ECO:0007669"/>
    <property type="project" value="InterPro"/>
</dbReference>
<proteinExistence type="predicted"/>
<name>A0A9Q0FMK5_9ROSI</name>
<dbReference type="InterPro" id="IPR050142">
    <property type="entry name" value="MADS-box/MEF2_TF"/>
</dbReference>
<evidence type="ECO:0000256" key="4">
    <source>
        <dbReference type="ARBA" id="ARBA00023163"/>
    </source>
</evidence>
<feature type="region of interest" description="Disordered" evidence="6">
    <location>
        <begin position="245"/>
        <end position="292"/>
    </location>
</feature>